<keyword evidence="2" id="KW-0479">Metal-binding</keyword>
<proteinExistence type="predicted"/>
<dbReference type="Pfam" id="PF02754">
    <property type="entry name" value="CCG"/>
    <property type="match status" value="2"/>
</dbReference>
<keyword evidence="8" id="KW-1185">Reference proteome</keyword>
<organism evidence="7 8">
    <name type="scientific">Caloramator australicus RC3</name>
    <dbReference type="NCBI Taxonomy" id="857293"/>
    <lineage>
        <taxon>Bacteria</taxon>
        <taxon>Bacillati</taxon>
        <taxon>Bacillota</taxon>
        <taxon>Clostridia</taxon>
        <taxon>Eubacteriales</taxon>
        <taxon>Clostridiaceae</taxon>
        <taxon>Caloramator</taxon>
    </lineage>
</organism>
<evidence type="ECO:0000256" key="4">
    <source>
        <dbReference type="ARBA" id="ARBA00023004"/>
    </source>
</evidence>
<evidence type="ECO:0000313" key="8">
    <source>
        <dbReference type="Proteomes" id="UP000007652"/>
    </source>
</evidence>
<dbReference type="InterPro" id="IPR017900">
    <property type="entry name" value="4Fe4S_Fe_S_CS"/>
</dbReference>
<dbReference type="GO" id="GO:0016491">
    <property type="term" value="F:oxidoreductase activity"/>
    <property type="evidence" value="ECO:0007669"/>
    <property type="project" value="UniProtKB-KW"/>
</dbReference>
<name>G0V3Q1_9CLOT</name>
<sequence length="353" mass="40353">MKTNISTKIIQIAEKYHEICKGCNICTKGCILLKDYVKHPKEFLKSLYEEKNIDNKLPYYCFSCNVCKNLCPSEVDFNKLFMEAKKEISRGKKSPHKKHFIIRNHQRLSSSKIFSTVKGKSAVGFMPGCSLSSFDPELVTKIHELLKNKYQNLSLILKCCGNPSYSIGEMERFNRMYSSLKFSLEKNGIEHVITACQSCYKTIKENSPNLKVTSLWEELKSFNLPKLNTKDEFFIFDSCSADENAKKSIREIAKKLNIKIENNEVVRNSKCCGLGGCVHAINSDIFKSNLKKHEENIKSEKVLTYCAGCRDALSNVKDAFHILELIFNSDNLKPKAPTKTSKAWLNRLKLKAR</sequence>
<dbReference type="RefSeq" id="WP_008907464.1">
    <property type="nucleotide sequence ID" value="NZ_CAKP01000001.1"/>
</dbReference>
<keyword evidence="5" id="KW-0411">Iron-sulfur</keyword>
<dbReference type="Proteomes" id="UP000007652">
    <property type="component" value="Unassembled WGS sequence"/>
</dbReference>
<dbReference type="GO" id="GO:0046872">
    <property type="term" value="F:metal ion binding"/>
    <property type="evidence" value="ECO:0007669"/>
    <property type="project" value="UniProtKB-KW"/>
</dbReference>
<dbReference type="InterPro" id="IPR051460">
    <property type="entry name" value="HdrC_iron-sulfur_subunit"/>
</dbReference>
<gene>
    <name evidence="7" type="ORF">CAAU_0091</name>
</gene>
<keyword evidence="4" id="KW-0408">Iron</keyword>
<dbReference type="EMBL" id="CAKP01000001">
    <property type="protein sequence ID" value="CCC57741.1"/>
    <property type="molecule type" value="Genomic_DNA"/>
</dbReference>
<evidence type="ECO:0000256" key="2">
    <source>
        <dbReference type="ARBA" id="ARBA00022723"/>
    </source>
</evidence>
<dbReference type="PROSITE" id="PS00198">
    <property type="entry name" value="4FE4S_FER_1"/>
    <property type="match status" value="1"/>
</dbReference>
<feature type="domain" description="Cysteine-rich" evidence="6">
    <location>
        <begin position="123"/>
        <end position="204"/>
    </location>
</feature>
<accession>G0V3Q1</accession>
<keyword evidence="3" id="KW-0560">Oxidoreductase</keyword>
<evidence type="ECO:0000259" key="6">
    <source>
        <dbReference type="Pfam" id="PF02754"/>
    </source>
</evidence>
<dbReference type="SUPFAM" id="SSF54862">
    <property type="entry name" value="4Fe-4S ferredoxins"/>
    <property type="match status" value="1"/>
</dbReference>
<dbReference type="STRING" id="857293.CAAU_0091"/>
<reference evidence="7 8" key="1">
    <citation type="journal article" date="2011" name="J. Bacteriol.">
        <title>Draft genome sequence of Caloramator australicus strain RC3T, a thermoanaerobe from the Great Artesian Basin of Australia.</title>
        <authorList>
            <person name="Ogg C.D."/>
            <person name="Patel B.K.C."/>
        </authorList>
    </citation>
    <scope>NUCLEOTIDE SEQUENCE [LARGE SCALE GENOMIC DNA]</scope>
    <source>
        <strain evidence="7 8">RC3</strain>
    </source>
</reference>
<evidence type="ECO:0000313" key="7">
    <source>
        <dbReference type="EMBL" id="CCC57741.1"/>
    </source>
</evidence>
<evidence type="ECO:0000256" key="1">
    <source>
        <dbReference type="ARBA" id="ARBA00022485"/>
    </source>
</evidence>
<dbReference type="Pfam" id="PF13534">
    <property type="entry name" value="Fer4_17"/>
    <property type="match status" value="1"/>
</dbReference>
<dbReference type="PANTHER" id="PTHR43255">
    <property type="entry name" value="IRON-SULFUR-BINDING OXIDOREDUCTASE FADF-RELATED-RELATED"/>
    <property type="match status" value="1"/>
</dbReference>
<evidence type="ECO:0000256" key="5">
    <source>
        <dbReference type="ARBA" id="ARBA00023014"/>
    </source>
</evidence>
<keyword evidence="1" id="KW-0004">4Fe-4S</keyword>
<dbReference type="GO" id="GO:0051539">
    <property type="term" value="F:4 iron, 4 sulfur cluster binding"/>
    <property type="evidence" value="ECO:0007669"/>
    <property type="project" value="UniProtKB-KW"/>
</dbReference>
<dbReference type="InterPro" id="IPR004017">
    <property type="entry name" value="Cys_rich_dom"/>
</dbReference>
<comment type="caution">
    <text evidence="7">The sequence shown here is derived from an EMBL/GenBank/DDBJ whole genome shotgun (WGS) entry which is preliminary data.</text>
</comment>
<feature type="domain" description="Cysteine-rich" evidence="6">
    <location>
        <begin position="235"/>
        <end position="310"/>
    </location>
</feature>
<dbReference type="PANTHER" id="PTHR43255:SF1">
    <property type="entry name" value="IRON-SULFUR-BINDING OXIDOREDUCTASE FADF-RELATED"/>
    <property type="match status" value="1"/>
</dbReference>
<evidence type="ECO:0000256" key="3">
    <source>
        <dbReference type="ARBA" id="ARBA00023002"/>
    </source>
</evidence>
<dbReference type="GO" id="GO:0005886">
    <property type="term" value="C:plasma membrane"/>
    <property type="evidence" value="ECO:0007669"/>
    <property type="project" value="TreeGrafter"/>
</dbReference>
<dbReference type="eggNOG" id="COG0247">
    <property type="taxonomic scope" value="Bacteria"/>
</dbReference>
<protein>
    <submittedName>
        <fullName evidence="7">Iron-sulfur protein</fullName>
    </submittedName>
</protein>
<dbReference type="AlphaFoldDB" id="G0V3Q1"/>